<evidence type="ECO:0000313" key="1">
    <source>
        <dbReference type="EMBL" id="VVM15350.1"/>
    </source>
</evidence>
<name>A0A5E6V4B3_PSEFL</name>
<sequence>MIMNIVCVGFKRMFLVWRGKLPLLALITASCWNRSFNRFESCQYRSGSMFCAKSPGLRHFPVRAGLPAMAVCQPKVFQPGRRFRGQARSRSLICVGAGGFVLERANAGLGQCAVRGLQACGIFLWERACPRWRCVSRRCSGGADAFAGKPAPTVWVVLGQGICAGAKKRPEPVGA</sequence>
<proteinExistence type="predicted"/>
<accession>A0A5E6V4B3</accession>
<dbReference type="AlphaFoldDB" id="A0A5E6V4B3"/>
<protein>
    <submittedName>
        <fullName evidence="1">Uncharacterized protein</fullName>
    </submittedName>
</protein>
<gene>
    <name evidence="1" type="ORF">PS683_03665</name>
</gene>
<reference evidence="1" key="1">
    <citation type="submission" date="2019-09" db="EMBL/GenBank/DDBJ databases">
        <authorList>
            <person name="Chandra G."/>
            <person name="Truman W A."/>
        </authorList>
    </citation>
    <scope>NUCLEOTIDE SEQUENCE</scope>
    <source>
        <strain evidence="1">PS683</strain>
    </source>
</reference>
<dbReference type="EMBL" id="LR700646">
    <property type="protein sequence ID" value="VVM15350.1"/>
    <property type="molecule type" value="Genomic_DNA"/>
</dbReference>
<organism evidence="1">
    <name type="scientific">Pseudomonas fluorescens</name>
    <dbReference type="NCBI Taxonomy" id="294"/>
    <lineage>
        <taxon>Bacteria</taxon>
        <taxon>Pseudomonadati</taxon>
        <taxon>Pseudomonadota</taxon>
        <taxon>Gammaproteobacteria</taxon>
        <taxon>Pseudomonadales</taxon>
        <taxon>Pseudomonadaceae</taxon>
        <taxon>Pseudomonas</taxon>
    </lineage>
</organism>